<dbReference type="Gene3D" id="1.25.40.20">
    <property type="entry name" value="Ankyrin repeat-containing domain"/>
    <property type="match status" value="3"/>
</dbReference>
<feature type="domain" description="NACHT" evidence="4">
    <location>
        <begin position="219"/>
        <end position="336"/>
    </location>
</feature>
<evidence type="ECO:0000256" key="3">
    <source>
        <dbReference type="SAM" id="Coils"/>
    </source>
</evidence>
<dbReference type="SMART" id="SM00248">
    <property type="entry name" value="ANK"/>
    <property type="match status" value="3"/>
</dbReference>
<dbReference type="InterPro" id="IPR027417">
    <property type="entry name" value="P-loop_NTPase"/>
</dbReference>
<dbReference type="Pfam" id="PF24883">
    <property type="entry name" value="NPHP3_N"/>
    <property type="match status" value="1"/>
</dbReference>
<dbReference type="PROSITE" id="PS50837">
    <property type="entry name" value="NACHT"/>
    <property type="match status" value="1"/>
</dbReference>
<protein>
    <submittedName>
        <fullName evidence="5">Ankyrin repeat protein</fullName>
    </submittedName>
</protein>
<feature type="repeat" description="ANK" evidence="2">
    <location>
        <begin position="673"/>
        <end position="705"/>
    </location>
</feature>
<evidence type="ECO:0000256" key="1">
    <source>
        <dbReference type="ARBA" id="ARBA00022737"/>
    </source>
</evidence>
<dbReference type="InterPro" id="IPR056884">
    <property type="entry name" value="NPHP3-like_N"/>
</dbReference>
<dbReference type="AlphaFoldDB" id="A0A8H3W365"/>
<dbReference type="PANTHER" id="PTHR10039">
    <property type="entry name" value="AMELOGENIN"/>
    <property type="match status" value="1"/>
</dbReference>
<dbReference type="Proteomes" id="UP000434172">
    <property type="component" value="Unassembled WGS sequence"/>
</dbReference>
<dbReference type="InterPro" id="IPR036770">
    <property type="entry name" value="Ankyrin_rpt-contain_sf"/>
</dbReference>
<feature type="coiled-coil region" evidence="3">
    <location>
        <begin position="25"/>
        <end position="52"/>
    </location>
</feature>
<accession>A0A8H3W365</accession>
<comment type="caution">
    <text evidence="5">The sequence shown here is derived from an EMBL/GenBank/DDBJ whole genome shotgun (WGS) entry which is preliminary data.</text>
</comment>
<keyword evidence="1" id="KW-0677">Repeat</keyword>
<dbReference type="Gene3D" id="3.40.50.300">
    <property type="entry name" value="P-loop containing nucleotide triphosphate hydrolases"/>
    <property type="match status" value="1"/>
</dbReference>
<sequence length="1222" mass="136739">MADAVSVAASIVGLVSLADVIFTRLIKYGKAVKNAEKELKELTKDVNLLGGSLDSLSRLARALDDDSFNSNCRMDYVDDCSETLLDMERKLSKVEADSAKGRLLWPGRSSRLKAWREEISRHQGMISTALSADTLQAFLQILSHEDRQTKEIISEVRETRRIVSRVEDDSRRSKLEAFFLKYNPQGNYQMSLQLRHPRTGLWLINRLPQFQHWLSASKSALWLRGIPGAGKTVLAGSIIEAALRKTESTDSMATAFFFCDYKDPVTQSPETILGVLAYQISIQNSEAFEVLTQYYDDLHPKQGLPRTPDISSLKVVLHKILKMYDHVYLILDGLDECGDITEDVVDVLVDTFDKADNVSAALLSRDEDSIRDRLSDCCVSIEVAAHKHDIMEYVTAQIQERIRVGKLASYDPEMKAEIIQGLADGAKGMFRWVACQLDHLKDCVSDQDCRDALLALPPTLDETYARILKRVPKGKRRLVQLALQFIAYASPKLTTRQLREALSVPERDTLLERRQIIHLNAITKHCSSLLRESSDGRYLEFSHFSVQEFLKTSLSQDPDLVAFRITEGLSHRLLAVECLRFLQLRNFHRLRFDPKTEGKEIKNRENEFPFNSYAAEHWPAYARHAWDDAQVLDLAKGLFNPNKSPYFTSWSIALADELCDIHVEVATANFASPSFTPLHMAAALSLEEICCFLVEQGADVNMKSEAGCPLQCAVQGLLFMSHDPDDPSSFLQDISAGYYGTVATENTIKCLYRAGASLDTTSTQIYPGESLLQVAFRSASLNGGLSVPTILIRLGISIREKDLERAREVFQKFNDQSDDQPEESYTLSLQPFIESLDKRLDKPLVTLRLCSLAWEAALQAKLEFTFDVMAIDTRVTLSLGDLEKQAIAAIKAFNPKALQKIMSDPRFQAPKMSDDDGNTLLHLTLMKSGYNLEKTLEIARVLLNAGCNILRTNQNGQEPLHVWDEHHTEEEVEWTEDSDLLALKELMEMITESSATCASRDARGKTALHYHIISSRHLQAVLDAQPTENIMAALETVDKNGFTPLALSLKQGFLTSASILTKTLSMTPPAMASPTPILSLAVNANATEILELLIPLAYNSDVEPDESPLHHVGPGARASNIRRMKSLYPDACARRLHGKTPFETYVDRCLEMGAAAEVDQDVMEELFVLNLDETDASDCARIWERFAKSAVISGNKQVATSVEKDFRGPSHTASIPWFPDYA</sequence>
<evidence type="ECO:0000256" key="2">
    <source>
        <dbReference type="PROSITE-ProRule" id="PRU00023"/>
    </source>
</evidence>
<reference evidence="5 6" key="1">
    <citation type="submission" date="2019-12" db="EMBL/GenBank/DDBJ databases">
        <title>A genome sequence resource for the geographically widespread anthracnose pathogen Colletotrichum asianum.</title>
        <authorList>
            <person name="Meng Y."/>
        </authorList>
    </citation>
    <scope>NUCLEOTIDE SEQUENCE [LARGE SCALE GENOMIC DNA]</scope>
    <source>
        <strain evidence="5 6">ICMP 18580</strain>
    </source>
</reference>
<evidence type="ECO:0000313" key="5">
    <source>
        <dbReference type="EMBL" id="KAF0318336.1"/>
    </source>
</evidence>
<evidence type="ECO:0000313" key="6">
    <source>
        <dbReference type="Proteomes" id="UP000434172"/>
    </source>
</evidence>
<dbReference type="InterPro" id="IPR002110">
    <property type="entry name" value="Ankyrin_rpt"/>
</dbReference>
<dbReference type="PANTHER" id="PTHR10039:SF16">
    <property type="entry name" value="GPI INOSITOL-DEACYLASE"/>
    <property type="match status" value="1"/>
</dbReference>
<dbReference type="PROSITE" id="PS50297">
    <property type="entry name" value="ANK_REP_REGION"/>
    <property type="match status" value="1"/>
</dbReference>
<keyword evidence="2" id="KW-0040">ANK repeat</keyword>
<dbReference type="OrthoDB" id="4850615at2759"/>
<dbReference type="SUPFAM" id="SSF48403">
    <property type="entry name" value="Ankyrin repeat"/>
    <property type="match status" value="1"/>
</dbReference>
<proteinExistence type="predicted"/>
<name>A0A8H3W365_9PEZI</name>
<organism evidence="5 6">
    <name type="scientific">Colletotrichum asianum</name>
    <dbReference type="NCBI Taxonomy" id="702518"/>
    <lineage>
        <taxon>Eukaryota</taxon>
        <taxon>Fungi</taxon>
        <taxon>Dikarya</taxon>
        <taxon>Ascomycota</taxon>
        <taxon>Pezizomycotina</taxon>
        <taxon>Sordariomycetes</taxon>
        <taxon>Hypocreomycetidae</taxon>
        <taxon>Glomerellales</taxon>
        <taxon>Glomerellaceae</taxon>
        <taxon>Colletotrichum</taxon>
        <taxon>Colletotrichum gloeosporioides species complex</taxon>
    </lineage>
</organism>
<dbReference type="SUPFAM" id="SSF52540">
    <property type="entry name" value="P-loop containing nucleoside triphosphate hydrolases"/>
    <property type="match status" value="1"/>
</dbReference>
<dbReference type="PROSITE" id="PS50088">
    <property type="entry name" value="ANK_REPEAT"/>
    <property type="match status" value="1"/>
</dbReference>
<keyword evidence="3" id="KW-0175">Coiled coil</keyword>
<dbReference type="InterPro" id="IPR007111">
    <property type="entry name" value="NACHT_NTPase"/>
</dbReference>
<keyword evidence="6" id="KW-1185">Reference proteome</keyword>
<evidence type="ECO:0000259" key="4">
    <source>
        <dbReference type="PROSITE" id="PS50837"/>
    </source>
</evidence>
<gene>
    <name evidence="5" type="ORF">GQ607_014462</name>
</gene>
<dbReference type="Pfam" id="PF00023">
    <property type="entry name" value="Ank"/>
    <property type="match status" value="1"/>
</dbReference>
<dbReference type="EMBL" id="WOWK01000112">
    <property type="protein sequence ID" value="KAF0318336.1"/>
    <property type="molecule type" value="Genomic_DNA"/>
</dbReference>